<name>A0ABN9SGL3_9DINO</name>
<evidence type="ECO:0000313" key="2">
    <source>
        <dbReference type="EMBL" id="CAK0830780.1"/>
    </source>
</evidence>
<evidence type="ECO:0000256" key="1">
    <source>
        <dbReference type="SAM" id="MobiDB-lite"/>
    </source>
</evidence>
<dbReference type="EMBL" id="CAUYUJ010011020">
    <property type="protein sequence ID" value="CAK0830780.1"/>
    <property type="molecule type" value="Genomic_DNA"/>
</dbReference>
<comment type="caution">
    <text evidence="2">The sequence shown here is derived from an EMBL/GenBank/DDBJ whole genome shotgun (WGS) entry which is preliminary data.</text>
</comment>
<accession>A0ABN9SGL3</accession>
<evidence type="ECO:0008006" key="4">
    <source>
        <dbReference type="Google" id="ProtNLM"/>
    </source>
</evidence>
<gene>
    <name evidence="2" type="ORF">PCOR1329_LOCUS29317</name>
</gene>
<feature type="compositionally biased region" description="Low complexity" evidence="1">
    <location>
        <begin position="91"/>
        <end position="102"/>
    </location>
</feature>
<protein>
    <recommendedName>
        <fullName evidence="4">RNA-dependent RNA polymerase</fullName>
    </recommendedName>
</protein>
<evidence type="ECO:0000313" key="3">
    <source>
        <dbReference type="Proteomes" id="UP001189429"/>
    </source>
</evidence>
<reference evidence="2" key="1">
    <citation type="submission" date="2023-10" db="EMBL/GenBank/DDBJ databases">
        <authorList>
            <person name="Chen Y."/>
            <person name="Shah S."/>
            <person name="Dougan E. K."/>
            <person name="Thang M."/>
            <person name="Chan C."/>
        </authorList>
    </citation>
    <scope>NUCLEOTIDE SEQUENCE [LARGE SCALE GENOMIC DNA]</scope>
</reference>
<keyword evidence="3" id="KW-1185">Reference proteome</keyword>
<dbReference type="Proteomes" id="UP001189429">
    <property type="component" value="Unassembled WGS sequence"/>
</dbReference>
<proteinExistence type="predicted"/>
<feature type="non-terminal residue" evidence="2">
    <location>
        <position position="875"/>
    </location>
</feature>
<feature type="region of interest" description="Disordered" evidence="1">
    <location>
        <begin position="88"/>
        <end position="108"/>
    </location>
</feature>
<feature type="non-terminal residue" evidence="2">
    <location>
        <position position="1"/>
    </location>
</feature>
<sequence length="875" mass="94453">VGVSDHLDVFNLASGEIGYRKPQLIGRYWDDMSAEQQHNNRNIPLEGSQAFVGEVRAPFMVRPELRETVSRELERMSSIKKNARKLREEQAAAPKAKPALPKGSRCWDRRRDGLGPAAELQRGWWIATDACSGRFNPCQSLTGAGPPGELLTELVVALNQLDAGSDFVRRQCEGEPSRMQQLRMERRAESCAAMGAPPSDMSTEVALRELQVGTAYGDCDPVTAAPFVHDLVSLPAVGGAPAPLGQLLGKGGPEIVRRFIATKVLSNQDAGASFSAMDLQEGEQSWTGGVDIADAFYNMGLPSDLRRYFALPRLRAGDLGLKSVEGQSVLSRAWVRPCLAVSPMGWSRALDFCQRVHRAIVLGKGDLSETAEIVDGRPPADVSEGAFAAYVDNFVAFGTGPERPAAMLDAARKALEGAGPPVHPTEPPATVSGQLGWVFDGERGALRPKNRRVWRLRLGLLELLKKGYATGRQVGEVAGHYAFIALAQRPMLSVFNAVYSFSRKYFSRVMKLPPSVRRELQWAAALLPLAWSDLRAPRGSMVHASDASEEGGGVCQKEVDVDIIRAAGRDEERWRFRHPGVSRPRDCLGGPGDPVEEPKIAPVRWIPSERNVADAPSRRRIPLGAWLDGPKDGDEPDLACWGVRGGSRRSQLADCEAAGAELDELAARGAATGAALAACRRARAAPLVLRATLLQGASVRSKTVAQYVPLWQVALQTWPATALAVGAARVLPKDDMGGRLARWAGRGFLAGELSQRGAEAMAAVRFLRPQSSRTGYQSLPKATQVVSLFELELAAARFWAMAARGVSTCHCFHGRGELGQGTPDMIIAPTPGMHARGRAIDLRPSVEEASIKTGKFDETVAFDLAAFGFLDSAPA</sequence>
<organism evidence="2 3">
    <name type="scientific">Prorocentrum cordatum</name>
    <dbReference type="NCBI Taxonomy" id="2364126"/>
    <lineage>
        <taxon>Eukaryota</taxon>
        <taxon>Sar</taxon>
        <taxon>Alveolata</taxon>
        <taxon>Dinophyceae</taxon>
        <taxon>Prorocentrales</taxon>
        <taxon>Prorocentraceae</taxon>
        <taxon>Prorocentrum</taxon>
    </lineage>
</organism>